<name>A0ABW6KB43_9BACI</name>
<feature type="transmembrane region" description="Helical" evidence="7">
    <location>
        <begin position="7"/>
        <end position="28"/>
    </location>
</feature>
<keyword evidence="9" id="KW-1185">Reference proteome</keyword>
<dbReference type="RefSeq" id="WP_389358938.1">
    <property type="nucleotide sequence ID" value="NZ_JBIACK010000001.1"/>
</dbReference>
<comment type="caution">
    <text evidence="8">The sequence shown here is derived from an EMBL/GenBank/DDBJ whole genome shotgun (WGS) entry which is preliminary data.</text>
</comment>
<keyword evidence="4 7" id="KW-0812">Transmembrane</keyword>
<keyword evidence="3" id="KW-1003">Cell membrane</keyword>
<protein>
    <submittedName>
        <fullName evidence="8">Energy-coupling factor ABC transporter permease</fullName>
    </submittedName>
</protein>
<dbReference type="Pfam" id="PF01891">
    <property type="entry name" value="CbiM"/>
    <property type="match status" value="1"/>
</dbReference>
<sequence>MHIPDGFLSLSVWTSTTAISAAAVALSVKKTKLSEEGSQIPLLGMVTAFIFAAQMINFPVGGATSGHLAGGVLAAILFGPWMATLIMSAVVIIQSLFFQDGGITAIGANLLNVGVIAPWIGYGIYKLFANVKSRFLRSSGIFISAWVSLVLAAVAVSIELWLSGIIPLGVALKAMITWHSIIGIGEGIITVVVVNYLMQRADQRFLLPVKEGG</sequence>
<dbReference type="Gene3D" id="1.10.1760.20">
    <property type="match status" value="1"/>
</dbReference>
<feature type="transmembrane region" description="Helical" evidence="7">
    <location>
        <begin position="40"/>
        <end position="60"/>
    </location>
</feature>
<dbReference type="PANTHER" id="PTHR34229">
    <property type="entry name" value="METAL TRANSPORT PROTEIN HI_1621-RELATED"/>
    <property type="match status" value="1"/>
</dbReference>
<accession>A0ABW6KB43</accession>
<keyword evidence="6 7" id="KW-0472">Membrane</keyword>
<dbReference type="PANTHER" id="PTHR34229:SF1">
    <property type="entry name" value="METAL TRANSPORT PROTEIN HI_1621-RELATED"/>
    <property type="match status" value="1"/>
</dbReference>
<dbReference type="InterPro" id="IPR002751">
    <property type="entry name" value="CbiM/NikMN"/>
</dbReference>
<evidence type="ECO:0000313" key="8">
    <source>
        <dbReference type="EMBL" id="MFE8700140.1"/>
    </source>
</evidence>
<dbReference type="EMBL" id="JBIACK010000001">
    <property type="protein sequence ID" value="MFE8700140.1"/>
    <property type="molecule type" value="Genomic_DNA"/>
</dbReference>
<organism evidence="8 9">
    <name type="scientific">Cytobacillus spartinae</name>
    <dbReference type="NCBI Taxonomy" id="3299023"/>
    <lineage>
        <taxon>Bacteria</taxon>
        <taxon>Bacillati</taxon>
        <taxon>Bacillota</taxon>
        <taxon>Bacilli</taxon>
        <taxon>Bacillales</taxon>
        <taxon>Bacillaceae</taxon>
        <taxon>Cytobacillus</taxon>
    </lineage>
</organism>
<evidence type="ECO:0000256" key="6">
    <source>
        <dbReference type="ARBA" id="ARBA00023136"/>
    </source>
</evidence>
<evidence type="ECO:0000256" key="7">
    <source>
        <dbReference type="SAM" id="Phobius"/>
    </source>
</evidence>
<evidence type="ECO:0000256" key="4">
    <source>
        <dbReference type="ARBA" id="ARBA00022692"/>
    </source>
</evidence>
<keyword evidence="5 7" id="KW-1133">Transmembrane helix</keyword>
<feature type="transmembrane region" description="Helical" evidence="7">
    <location>
        <begin position="103"/>
        <end position="125"/>
    </location>
</feature>
<feature type="transmembrane region" description="Helical" evidence="7">
    <location>
        <begin position="176"/>
        <end position="198"/>
    </location>
</feature>
<feature type="transmembrane region" description="Helical" evidence="7">
    <location>
        <begin position="72"/>
        <end position="97"/>
    </location>
</feature>
<reference evidence="8 9" key="1">
    <citation type="submission" date="2024-08" db="EMBL/GenBank/DDBJ databases">
        <title>Two novel Cytobacillus novel species.</title>
        <authorList>
            <person name="Liu G."/>
        </authorList>
    </citation>
    <scope>NUCLEOTIDE SEQUENCE [LARGE SCALE GENOMIC DNA]</scope>
    <source>
        <strain evidence="8 9">FJAT-54145</strain>
    </source>
</reference>
<gene>
    <name evidence="8" type="ORF">ACFYKX_05815</name>
</gene>
<feature type="transmembrane region" description="Helical" evidence="7">
    <location>
        <begin position="146"/>
        <end position="170"/>
    </location>
</feature>
<comment type="subcellular location">
    <subcellularLocation>
        <location evidence="1">Cell membrane</location>
        <topology evidence="1">Multi-pass membrane protein</topology>
    </subcellularLocation>
</comment>
<evidence type="ECO:0000256" key="5">
    <source>
        <dbReference type="ARBA" id="ARBA00022989"/>
    </source>
</evidence>
<evidence type="ECO:0000256" key="2">
    <source>
        <dbReference type="ARBA" id="ARBA00022448"/>
    </source>
</evidence>
<evidence type="ECO:0000256" key="3">
    <source>
        <dbReference type="ARBA" id="ARBA00022475"/>
    </source>
</evidence>
<proteinExistence type="predicted"/>
<keyword evidence="2" id="KW-0813">Transport</keyword>
<evidence type="ECO:0000256" key="1">
    <source>
        <dbReference type="ARBA" id="ARBA00004651"/>
    </source>
</evidence>
<evidence type="ECO:0000313" key="9">
    <source>
        <dbReference type="Proteomes" id="UP001601059"/>
    </source>
</evidence>
<dbReference type="Proteomes" id="UP001601059">
    <property type="component" value="Unassembled WGS sequence"/>
</dbReference>